<name>A0A4Z0YWW7_9PEZI</name>
<comment type="subcellular location">
    <subcellularLocation>
        <location evidence="1">Preautophagosomal structure membrane</location>
        <topology evidence="1">Peripheral membrane protein</topology>
    </subcellularLocation>
</comment>
<dbReference type="SUPFAM" id="SSF56112">
    <property type="entry name" value="Protein kinase-like (PK-like)"/>
    <property type="match status" value="1"/>
</dbReference>
<keyword evidence="4" id="KW-0723">Serine/threonine-protein kinase</keyword>
<feature type="domain" description="Protein kinase" evidence="15">
    <location>
        <begin position="42"/>
        <end position="309"/>
    </location>
</feature>
<dbReference type="EC" id="2.7.11.1" evidence="2"/>
<gene>
    <name evidence="16" type="ORF">E0Z10_g242</name>
</gene>
<comment type="catalytic activity">
    <reaction evidence="13">
        <text>L-seryl-[protein] + ATP = O-phospho-L-seryl-[protein] + ADP + H(+)</text>
        <dbReference type="Rhea" id="RHEA:17989"/>
        <dbReference type="Rhea" id="RHEA-COMP:9863"/>
        <dbReference type="Rhea" id="RHEA-COMP:11604"/>
        <dbReference type="ChEBI" id="CHEBI:15378"/>
        <dbReference type="ChEBI" id="CHEBI:29999"/>
        <dbReference type="ChEBI" id="CHEBI:30616"/>
        <dbReference type="ChEBI" id="CHEBI:83421"/>
        <dbReference type="ChEBI" id="CHEBI:456216"/>
        <dbReference type="EC" id="2.7.11.1"/>
    </reaction>
</comment>
<keyword evidence="5" id="KW-0808">Transferase</keyword>
<dbReference type="GO" id="GO:0000045">
    <property type="term" value="P:autophagosome assembly"/>
    <property type="evidence" value="ECO:0007669"/>
    <property type="project" value="TreeGrafter"/>
</dbReference>
<dbReference type="GO" id="GO:0005524">
    <property type="term" value="F:ATP binding"/>
    <property type="evidence" value="ECO:0007669"/>
    <property type="project" value="UniProtKB-KW"/>
</dbReference>
<keyword evidence="6" id="KW-0547">Nucleotide-binding</keyword>
<evidence type="ECO:0000256" key="5">
    <source>
        <dbReference type="ARBA" id="ARBA00022679"/>
    </source>
</evidence>
<organism evidence="16 17">
    <name type="scientific">Xylaria hypoxylon</name>
    <dbReference type="NCBI Taxonomy" id="37992"/>
    <lineage>
        <taxon>Eukaryota</taxon>
        <taxon>Fungi</taxon>
        <taxon>Dikarya</taxon>
        <taxon>Ascomycota</taxon>
        <taxon>Pezizomycotina</taxon>
        <taxon>Sordariomycetes</taxon>
        <taxon>Xylariomycetidae</taxon>
        <taxon>Xylariales</taxon>
        <taxon>Xylariaceae</taxon>
        <taxon>Xylaria</taxon>
    </lineage>
</organism>
<evidence type="ECO:0000313" key="17">
    <source>
        <dbReference type="Proteomes" id="UP000297716"/>
    </source>
</evidence>
<dbReference type="PROSITE" id="PS50011">
    <property type="entry name" value="PROTEIN_KINASE_DOM"/>
    <property type="match status" value="1"/>
</dbReference>
<dbReference type="STRING" id="37992.A0A4Z0YWW7"/>
<dbReference type="InterPro" id="IPR011009">
    <property type="entry name" value="Kinase-like_dom_sf"/>
</dbReference>
<dbReference type="Proteomes" id="UP000297716">
    <property type="component" value="Unassembled WGS sequence"/>
</dbReference>
<evidence type="ECO:0000256" key="13">
    <source>
        <dbReference type="ARBA" id="ARBA00048679"/>
    </source>
</evidence>
<keyword evidence="3" id="KW-0813">Transport</keyword>
<comment type="caution">
    <text evidence="16">The sequence shown here is derived from an EMBL/GenBank/DDBJ whole genome shotgun (WGS) entry which is preliminary data.</text>
</comment>
<reference evidence="16 17" key="1">
    <citation type="submission" date="2019-03" db="EMBL/GenBank/DDBJ databases">
        <title>Draft genome sequence of Xylaria hypoxylon DSM 108379, a ubiquitous saprotrophic-parasitic fungi on hardwood.</title>
        <authorList>
            <person name="Buettner E."/>
            <person name="Leonhardt S."/>
            <person name="Gebauer A.M."/>
            <person name="Liers C."/>
            <person name="Hofrichter M."/>
            <person name="Kellner H."/>
        </authorList>
    </citation>
    <scope>NUCLEOTIDE SEQUENCE [LARGE SCALE GENOMIC DNA]</scope>
    <source>
        <strain evidence="16 17">DSM 108379</strain>
    </source>
</reference>
<dbReference type="GO" id="GO:0015031">
    <property type="term" value="P:protein transport"/>
    <property type="evidence" value="ECO:0007669"/>
    <property type="project" value="UniProtKB-KW"/>
</dbReference>
<evidence type="ECO:0000256" key="10">
    <source>
        <dbReference type="ARBA" id="ARBA00023006"/>
    </source>
</evidence>
<evidence type="ECO:0000313" key="16">
    <source>
        <dbReference type="EMBL" id="TGJ88564.1"/>
    </source>
</evidence>
<dbReference type="OrthoDB" id="10252171at2759"/>
<accession>A0A4Z0YWW7</accession>
<dbReference type="PROSITE" id="PS00108">
    <property type="entry name" value="PROTEIN_KINASE_ST"/>
    <property type="match status" value="1"/>
</dbReference>
<keyword evidence="7" id="KW-0418">Kinase</keyword>
<evidence type="ECO:0000256" key="11">
    <source>
        <dbReference type="ARBA" id="ARBA00030237"/>
    </source>
</evidence>
<dbReference type="AlphaFoldDB" id="A0A4Z0YWW7"/>
<feature type="region of interest" description="Disordered" evidence="14">
    <location>
        <begin position="315"/>
        <end position="371"/>
    </location>
</feature>
<dbReference type="EMBL" id="SKBN01000002">
    <property type="protein sequence ID" value="TGJ88564.1"/>
    <property type="molecule type" value="Genomic_DNA"/>
</dbReference>
<dbReference type="InterPro" id="IPR008271">
    <property type="entry name" value="Ser/Thr_kinase_AS"/>
</dbReference>
<evidence type="ECO:0000256" key="14">
    <source>
        <dbReference type="SAM" id="MobiDB-lite"/>
    </source>
</evidence>
<sequence>MNLSQDSVRKSLLVNLNEWKLETAIHGNETTHFSAASSTETWKRDRTLGGGGFGEVWKETSSSISKGRRPRVRAVKRIRKTGKATQELPNLIKLSTTKYYGSDHMQHFVEFFGWFEDQHNIYISMEYIPNHDLQHHIQVCHGKKRGFRESEAALIVMEITKALKFMHEKDVMHRDLKPANILISKPAPDWQIKLADFGISKDIELASAQTKAGTDGYMAPEVADTNRKMPYTKAVDIWSLGAVTFCLQTGKPPFQDNLAIGRYIDGKRPFPYELLLRFSGKLVIFIMQLMDVVSDRRLTVDEILEHEWIKQRGDVSTLDQETEIPDPGDWSAPASAEWPDSPDSSEGEPKHSIDPSGPSLPPNPNDAAAEISHPSLSPIRKPLSPIFKIHHPASNPVGMQIAGYDGPLPARPSSSPAEDVKSDMAPALIDNSKLYTYVESFRRLHDIDHKAYVPPDQPLAEPIYLQPPNRASDKLPWQLSHTDSGYDTSGSSPSRHPKNEGTRAHIKPEPVLEESPQPHRFNPPFKNYAEERNGVPAQFIGPLQVNQVRVQPDEHHVKTSFEARLSHNIENNLIDFGDPVPPTVDNKIPTPQFGPWPAPVNVEKEPVFGPWRPFENPWV</sequence>
<evidence type="ECO:0000259" key="15">
    <source>
        <dbReference type="PROSITE" id="PS50011"/>
    </source>
</evidence>
<dbReference type="GO" id="GO:0010506">
    <property type="term" value="P:regulation of autophagy"/>
    <property type="evidence" value="ECO:0007669"/>
    <property type="project" value="InterPro"/>
</dbReference>
<keyword evidence="17" id="KW-1185">Reference proteome</keyword>
<evidence type="ECO:0000256" key="1">
    <source>
        <dbReference type="ARBA" id="ARBA00004623"/>
    </source>
</evidence>
<dbReference type="PANTHER" id="PTHR24348">
    <property type="entry name" value="SERINE/THREONINE-PROTEIN KINASE UNC-51-RELATED"/>
    <property type="match status" value="1"/>
</dbReference>
<evidence type="ECO:0000256" key="4">
    <source>
        <dbReference type="ARBA" id="ARBA00022527"/>
    </source>
</evidence>
<evidence type="ECO:0000256" key="3">
    <source>
        <dbReference type="ARBA" id="ARBA00022448"/>
    </source>
</evidence>
<feature type="compositionally biased region" description="Polar residues" evidence="14">
    <location>
        <begin position="479"/>
        <end position="494"/>
    </location>
</feature>
<keyword evidence="9" id="KW-0653">Protein transport</keyword>
<protein>
    <recommendedName>
        <fullName evidence="2">non-specific serine/threonine protein kinase</fullName>
        <ecNumber evidence="2">2.7.11.1</ecNumber>
    </recommendedName>
    <alternativeName>
        <fullName evidence="11">Autophagy-related protein 1</fullName>
    </alternativeName>
</protein>
<feature type="region of interest" description="Disordered" evidence="14">
    <location>
        <begin position="452"/>
        <end position="522"/>
    </location>
</feature>
<dbReference type="SMART" id="SM00220">
    <property type="entry name" value="S_TKc"/>
    <property type="match status" value="1"/>
</dbReference>
<evidence type="ECO:0000256" key="9">
    <source>
        <dbReference type="ARBA" id="ARBA00022927"/>
    </source>
</evidence>
<dbReference type="Gene3D" id="1.10.510.10">
    <property type="entry name" value="Transferase(Phosphotransferase) domain 1"/>
    <property type="match status" value="1"/>
</dbReference>
<comment type="catalytic activity">
    <reaction evidence="12">
        <text>L-threonyl-[protein] + ATP = O-phospho-L-threonyl-[protein] + ADP + H(+)</text>
        <dbReference type="Rhea" id="RHEA:46608"/>
        <dbReference type="Rhea" id="RHEA-COMP:11060"/>
        <dbReference type="Rhea" id="RHEA-COMP:11605"/>
        <dbReference type="ChEBI" id="CHEBI:15378"/>
        <dbReference type="ChEBI" id="CHEBI:30013"/>
        <dbReference type="ChEBI" id="CHEBI:30616"/>
        <dbReference type="ChEBI" id="CHEBI:61977"/>
        <dbReference type="ChEBI" id="CHEBI:456216"/>
        <dbReference type="EC" id="2.7.11.1"/>
    </reaction>
</comment>
<keyword evidence="10" id="KW-0072">Autophagy</keyword>
<evidence type="ECO:0000256" key="8">
    <source>
        <dbReference type="ARBA" id="ARBA00022840"/>
    </source>
</evidence>
<proteinExistence type="predicted"/>
<evidence type="ECO:0000256" key="7">
    <source>
        <dbReference type="ARBA" id="ARBA00022777"/>
    </source>
</evidence>
<dbReference type="GO" id="GO:0005829">
    <property type="term" value="C:cytosol"/>
    <property type="evidence" value="ECO:0007669"/>
    <property type="project" value="TreeGrafter"/>
</dbReference>
<dbReference type="InterPro" id="IPR045269">
    <property type="entry name" value="Atg1-like"/>
</dbReference>
<dbReference type="GO" id="GO:0034045">
    <property type="term" value="C:phagophore assembly site membrane"/>
    <property type="evidence" value="ECO:0007669"/>
    <property type="project" value="UniProtKB-SubCell"/>
</dbReference>
<keyword evidence="8" id="KW-0067">ATP-binding</keyword>
<evidence type="ECO:0000256" key="6">
    <source>
        <dbReference type="ARBA" id="ARBA00022741"/>
    </source>
</evidence>
<dbReference type="GO" id="GO:0004674">
    <property type="term" value="F:protein serine/threonine kinase activity"/>
    <property type="evidence" value="ECO:0007669"/>
    <property type="project" value="UniProtKB-KW"/>
</dbReference>
<dbReference type="InterPro" id="IPR000719">
    <property type="entry name" value="Prot_kinase_dom"/>
</dbReference>
<dbReference type="GO" id="GO:0005776">
    <property type="term" value="C:autophagosome"/>
    <property type="evidence" value="ECO:0007669"/>
    <property type="project" value="TreeGrafter"/>
</dbReference>
<evidence type="ECO:0000256" key="12">
    <source>
        <dbReference type="ARBA" id="ARBA00047899"/>
    </source>
</evidence>
<dbReference type="Pfam" id="PF00069">
    <property type="entry name" value="Pkinase"/>
    <property type="match status" value="1"/>
</dbReference>
<feature type="compositionally biased region" description="Basic and acidic residues" evidence="14">
    <location>
        <begin position="497"/>
        <end position="510"/>
    </location>
</feature>
<dbReference type="PANTHER" id="PTHR24348:SF22">
    <property type="entry name" value="NON-SPECIFIC SERINE_THREONINE PROTEIN KINASE"/>
    <property type="match status" value="1"/>
</dbReference>
<evidence type="ECO:0000256" key="2">
    <source>
        <dbReference type="ARBA" id="ARBA00012513"/>
    </source>
</evidence>